<dbReference type="AlphaFoldDB" id="A0A914YZ82"/>
<proteinExistence type="predicted"/>
<sequence>MSRVIGDYLTMDVSSNNLQLLHLRHATSPFEDIIEMKLWEDYGEVYLDSGFFAEVIPILSHLLHPFTFGKTLKLESRDGASMAQWFSPRDNGFYERCLVEVESLNVHGKWQEDLLRSFIHCCLNLKKLSLTYWSCRNIHQILRSIPTKYLTDLTIQVDSTTNTTVEIMEALNEIGRVSPNKMERLMLFLNKEFNGEDPFRQYGQVNFCSNILHVFIYHF</sequence>
<accession>A0A914YZ82</accession>
<evidence type="ECO:0000313" key="1">
    <source>
        <dbReference type="Proteomes" id="UP000887577"/>
    </source>
</evidence>
<reference evidence="2" key="1">
    <citation type="submission" date="2022-11" db="UniProtKB">
        <authorList>
            <consortium name="WormBaseParasite"/>
        </authorList>
    </citation>
    <scope>IDENTIFICATION</scope>
</reference>
<name>A0A914YZ82_9BILA</name>
<dbReference type="WBParaSite" id="PSU_v2.g4941.t1">
    <property type="protein sequence ID" value="PSU_v2.g4941.t1"/>
    <property type="gene ID" value="PSU_v2.g4941"/>
</dbReference>
<organism evidence="1 2">
    <name type="scientific">Panagrolaimus superbus</name>
    <dbReference type="NCBI Taxonomy" id="310955"/>
    <lineage>
        <taxon>Eukaryota</taxon>
        <taxon>Metazoa</taxon>
        <taxon>Ecdysozoa</taxon>
        <taxon>Nematoda</taxon>
        <taxon>Chromadorea</taxon>
        <taxon>Rhabditida</taxon>
        <taxon>Tylenchina</taxon>
        <taxon>Panagrolaimomorpha</taxon>
        <taxon>Panagrolaimoidea</taxon>
        <taxon>Panagrolaimidae</taxon>
        <taxon>Panagrolaimus</taxon>
    </lineage>
</organism>
<protein>
    <submittedName>
        <fullName evidence="2">Uncharacterized protein</fullName>
    </submittedName>
</protein>
<dbReference type="Proteomes" id="UP000887577">
    <property type="component" value="Unplaced"/>
</dbReference>
<keyword evidence="1" id="KW-1185">Reference proteome</keyword>
<evidence type="ECO:0000313" key="2">
    <source>
        <dbReference type="WBParaSite" id="PSU_v2.g4941.t1"/>
    </source>
</evidence>